<keyword evidence="2" id="KW-0677">Repeat</keyword>
<dbReference type="GO" id="GO:0005737">
    <property type="term" value="C:cytoplasm"/>
    <property type="evidence" value="ECO:0007669"/>
    <property type="project" value="TreeGrafter"/>
</dbReference>
<keyword evidence="8" id="KW-1185">Reference proteome</keyword>
<feature type="compositionally biased region" description="Basic and acidic residues" evidence="5">
    <location>
        <begin position="365"/>
        <end position="374"/>
    </location>
</feature>
<evidence type="ECO:0000256" key="2">
    <source>
        <dbReference type="ARBA" id="ARBA00022737"/>
    </source>
</evidence>
<dbReference type="PANTHER" id="PTHR12447">
    <property type="entry name" value="ANKYRIN REPEAT DOMAIN-CONTAINING PROTEIN 13"/>
    <property type="match status" value="1"/>
</dbReference>
<dbReference type="InterPro" id="IPR021832">
    <property type="entry name" value="ANKRD13"/>
</dbReference>
<dbReference type="InterPro" id="IPR055285">
    <property type="entry name" value="ANKRD13_C"/>
</dbReference>
<keyword evidence="3" id="KW-0472">Membrane</keyword>
<feature type="compositionally biased region" description="Acidic residues" evidence="5">
    <location>
        <begin position="512"/>
        <end position="522"/>
    </location>
</feature>
<organism evidence="7 8">
    <name type="scientific">Senna tora</name>
    <dbReference type="NCBI Taxonomy" id="362788"/>
    <lineage>
        <taxon>Eukaryota</taxon>
        <taxon>Viridiplantae</taxon>
        <taxon>Streptophyta</taxon>
        <taxon>Embryophyta</taxon>
        <taxon>Tracheophyta</taxon>
        <taxon>Spermatophyta</taxon>
        <taxon>Magnoliopsida</taxon>
        <taxon>eudicotyledons</taxon>
        <taxon>Gunneridae</taxon>
        <taxon>Pentapetalae</taxon>
        <taxon>rosids</taxon>
        <taxon>fabids</taxon>
        <taxon>Fabales</taxon>
        <taxon>Fabaceae</taxon>
        <taxon>Caesalpinioideae</taxon>
        <taxon>Cassia clade</taxon>
        <taxon>Senna</taxon>
    </lineage>
</organism>
<dbReference type="GO" id="GO:0005886">
    <property type="term" value="C:plasma membrane"/>
    <property type="evidence" value="ECO:0007669"/>
    <property type="project" value="UniProtKB-SubCell"/>
</dbReference>
<reference evidence="7" key="1">
    <citation type="submission" date="2020-09" db="EMBL/GenBank/DDBJ databases">
        <title>Genome-Enabled Discovery of Anthraquinone Biosynthesis in Senna tora.</title>
        <authorList>
            <person name="Kang S.-H."/>
            <person name="Pandey R.P."/>
            <person name="Lee C.-M."/>
            <person name="Sim J.-S."/>
            <person name="Jeong J.-T."/>
            <person name="Choi B.-S."/>
            <person name="Jung M."/>
            <person name="Ginzburg D."/>
            <person name="Zhao K."/>
            <person name="Won S.Y."/>
            <person name="Oh T.-J."/>
            <person name="Yu Y."/>
            <person name="Kim N.-H."/>
            <person name="Lee O.R."/>
            <person name="Lee T.-H."/>
            <person name="Bashyal P."/>
            <person name="Kim T.-S."/>
            <person name="Lee W.-H."/>
            <person name="Kawkins C."/>
            <person name="Kim C.-K."/>
            <person name="Kim J.S."/>
            <person name="Ahn B.O."/>
            <person name="Rhee S.Y."/>
            <person name="Sohng J.K."/>
        </authorList>
    </citation>
    <scope>NUCLEOTIDE SEQUENCE</scope>
    <source>
        <tissue evidence="7">Leaf</tissue>
    </source>
</reference>
<evidence type="ECO:0000256" key="3">
    <source>
        <dbReference type="ARBA" id="ARBA00023136"/>
    </source>
</evidence>
<evidence type="ECO:0000259" key="6">
    <source>
        <dbReference type="Pfam" id="PF11904"/>
    </source>
</evidence>
<dbReference type="InterPro" id="IPR002110">
    <property type="entry name" value="Ankyrin_rpt"/>
</dbReference>
<feature type="compositionally biased region" description="Basic and acidic residues" evidence="5">
    <location>
        <begin position="325"/>
        <end position="336"/>
    </location>
</feature>
<dbReference type="PANTHER" id="PTHR12447:SF20">
    <property type="entry name" value="GPCR-CHAPERONE PROTEIN"/>
    <property type="match status" value="1"/>
</dbReference>
<feature type="compositionally biased region" description="Basic and acidic residues" evidence="5">
    <location>
        <begin position="381"/>
        <end position="391"/>
    </location>
</feature>
<feature type="region of interest" description="Disordered" evidence="5">
    <location>
        <begin position="499"/>
        <end position="548"/>
    </location>
</feature>
<dbReference type="Pfam" id="PF11904">
    <property type="entry name" value="ANKRD13_C"/>
    <property type="match status" value="1"/>
</dbReference>
<keyword evidence="4" id="KW-0040">ANK repeat</keyword>
<dbReference type="PROSITE" id="PS50088">
    <property type="entry name" value="ANK_REPEAT"/>
    <property type="match status" value="1"/>
</dbReference>
<comment type="subcellular location">
    <subcellularLocation>
        <location evidence="1">Cell membrane</location>
        <topology evidence="1">Peripheral membrane protein</topology>
        <orientation evidence="1">Cytoplasmic side</orientation>
    </subcellularLocation>
</comment>
<feature type="region of interest" description="Disordered" evidence="5">
    <location>
        <begin position="308"/>
        <end position="336"/>
    </location>
</feature>
<feature type="region of interest" description="Disordered" evidence="5">
    <location>
        <begin position="352"/>
        <end position="413"/>
    </location>
</feature>
<feature type="domain" description="Ankyrin repeat" evidence="6">
    <location>
        <begin position="186"/>
        <end position="561"/>
    </location>
</feature>
<protein>
    <submittedName>
        <fullName evidence="7">Ankyrin repeat domain-containing protein 13C-like</fullName>
    </submittedName>
</protein>
<dbReference type="Pfam" id="PF12796">
    <property type="entry name" value="Ank_2"/>
    <property type="match status" value="1"/>
</dbReference>
<evidence type="ECO:0000256" key="5">
    <source>
        <dbReference type="SAM" id="MobiDB-lite"/>
    </source>
</evidence>
<dbReference type="PROSITE" id="PS50297">
    <property type="entry name" value="ANK_REP_REGION"/>
    <property type="match status" value="1"/>
</dbReference>
<dbReference type="OrthoDB" id="1585644at2759"/>
<evidence type="ECO:0000313" key="8">
    <source>
        <dbReference type="Proteomes" id="UP000634136"/>
    </source>
</evidence>
<accession>A0A834X2V0</accession>
<feature type="region of interest" description="Disordered" evidence="5">
    <location>
        <begin position="230"/>
        <end position="249"/>
    </location>
</feature>
<gene>
    <name evidence="7" type="ORF">G2W53_005819</name>
</gene>
<evidence type="ECO:0000256" key="4">
    <source>
        <dbReference type="PROSITE-ProRule" id="PRU00023"/>
    </source>
</evidence>
<sequence>MADTDVSEYSHSPVHKAIVLKDYDGLKQILAGLPQLKNAFEIRSEAESIAEENKASAISAVVDFRDVPNRDTPLHLAAKLGDEKATEMLMVAGANKNMKNKQGWSPLTEAIMNKQEKVGMIMIRHSDRHVEEKSYRRLPRYVAAMRRMRDFYMEITFHFESSVIPFISRIAPSDTYKIWKRGGNMRADMTLAGFDGLKIKRSDRSIFFLGDGLEDGKKPPGPLPLCVVSHKDKKVNTSPTPGNEPSDRELRQRYNKKARNSAVNVGIDVSQAYLVPQVTWRRKERKEMVGPWKAKVYDMHNVNISVITKRNPAAKTDHNSCSTENNKRDSKEELQEILTEEERKQLEDALAQNMDSLDSNNEDEFDKKSGDKKDKKGRGRKEKDKDKDKEKKKGKHSKAPSVDSASTGSGFEKEEILENGVKRGMRPTLWLTPDFPLDIEELLPLLDILADKVKAVRRLRELINTRVPKGIFPVKVGIPVVPFVRVLISFTKFEELPQDEFSSAPSSPASSDQEEEEEEDPSESQSSSSSWFQWKKTRPSSSSDSKADELQDLFYIPSDYTWISGDEKKNRKKTEKT</sequence>
<proteinExistence type="predicted"/>
<evidence type="ECO:0000256" key="1">
    <source>
        <dbReference type="ARBA" id="ARBA00004413"/>
    </source>
</evidence>
<dbReference type="EMBL" id="JAAIUW010000003">
    <property type="protein sequence ID" value="KAF7837337.1"/>
    <property type="molecule type" value="Genomic_DNA"/>
</dbReference>
<dbReference type="SMART" id="SM00248">
    <property type="entry name" value="ANK"/>
    <property type="match status" value="3"/>
</dbReference>
<dbReference type="Proteomes" id="UP000634136">
    <property type="component" value="Unassembled WGS sequence"/>
</dbReference>
<dbReference type="SUPFAM" id="SSF48403">
    <property type="entry name" value="Ankyrin repeat"/>
    <property type="match status" value="1"/>
</dbReference>
<dbReference type="Gene3D" id="1.25.40.20">
    <property type="entry name" value="Ankyrin repeat-containing domain"/>
    <property type="match status" value="1"/>
</dbReference>
<feature type="repeat" description="ANK" evidence="4">
    <location>
        <begin position="69"/>
        <end position="101"/>
    </location>
</feature>
<evidence type="ECO:0000313" key="7">
    <source>
        <dbReference type="EMBL" id="KAF7837337.1"/>
    </source>
</evidence>
<name>A0A834X2V0_9FABA</name>
<feature type="compositionally biased region" description="Low complexity" evidence="5">
    <location>
        <begin position="502"/>
        <end position="511"/>
    </location>
</feature>
<dbReference type="InterPro" id="IPR036770">
    <property type="entry name" value="Ankyrin_rpt-contain_sf"/>
</dbReference>
<comment type="caution">
    <text evidence="7">The sequence shown here is derived from an EMBL/GenBank/DDBJ whole genome shotgun (WGS) entry which is preliminary data.</text>
</comment>
<dbReference type="AlphaFoldDB" id="A0A834X2V0"/>